<dbReference type="AlphaFoldDB" id="A0A8C5S6I9"/>
<dbReference type="GO" id="GO:0045109">
    <property type="term" value="P:intermediate filament organization"/>
    <property type="evidence" value="ECO:0007669"/>
    <property type="project" value="TreeGrafter"/>
</dbReference>
<dbReference type="GO" id="GO:0005615">
    <property type="term" value="C:extracellular space"/>
    <property type="evidence" value="ECO:0007669"/>
    <property type="project" value="TreeGrafter"/>
</dbReference>
<dbReference type="Pfam" id="PF00038">
    <property type="entry name" value="Filament"/>
    <property type="match status" value="1"/>
</dbReference>
<feature type="domain" description="IF rod" evidence="5">
    <location>
        <begin position="1"/>
        <end position="76"/>
    </location>
</feature>
<evidence type="ECO:0000256" key="3">
    <source>
        <dbReference type="RuleBase" id="RU000685"/>
    </source>
</evidence>
<dbReference type="SUPFAM" id="SSF64593">
    <property type="entry name" value="Intermediate filament protein, coiled coil region"/>
    <property type="match status" value="1"/>
</dbReference>
<dbReference type="FunFam" id="1.20.5.170:FF:000004">
    <property type="entry name" value="Keratin, type II cytoskeletal 5"/>
    <property type="match status" value="1"/>
</dbReference>
<feature type="coiled-coil region" evidence="4">
    <location>
        <begin position="13"/>
        <end position="54"/>
    </location>
</feature>
<evidence type="ECO:0000256" key="4">
    <source>
        <dbReference type="SAM" id="Coils"/>
    </source>
</evidence>
<organism evidence="6 7">
    <name type="scientific">Laticauda laticaudata</name>
    <name type="common">Blue-ringed sea krait</name>
    <name type="synonym">Blue-lipped sea krait</name>
    <dbReference type="NCBI Taxonomy" id="8630"/>
    <lineage>
        <taxon>Eukaryota</taxon>
        <taxon>Metazoa</taxon>
        <taxon>Chordata</taxon>
        <taxon>Craniata</taxon>
        <taxon>Vertebrata</taxon>
        <taxon>Euteleostomi</taxon>
        <taxon>Lepidosauria</taxon>
        <taxon>Squamata</taxon>
        <taxon>Bifurcata</taxon>
        <taxon>Unidentata</taxon>
        <taxon>Episquamata</taxon>
        <taxon>Toxicofera</taxon>
        <taxon>Serpentes</taxon>
        <taxon>Colubroidea</taxon>
        <taxon>Elapidae</taxon>
        <taxon>Laticaudinae</taxon>
        <taxon>Laticauda</taxon>
    </lineage>
</organism>
<evidence type="ECO:0000256" key="2">
    <source>
        <dbReference type="ARBA" id="ARBA00023054"/>
    </source>
</evidence>
<comment type="similarity">
    <text evidence="3">Belongs to the intermediate filament family.</text>
</comment>
<evidence type="ECO:0000259" key="5">
    <source>
        <dbReference type="PROSITE" id="PS51842"/>
    </source>
</evidence>
<dbReference type="PROSITE" id="PS51842">
    <property type="entry name" value="IF_ROD_2"/>
    <property type="match status" value="1"/>
</dbReference>
<dbReference type="Proteomes" id="UP000694406">
    <property type="component" value="Unplaced"/>
</dbReference>
<dbReference type="GO" id="GO:0030280">
    <property type="term" value="F:structural constituent of skin epidermis"/>
    <property type="evidence" value="ECO:0007669"/>
    <property type="project" value="TreeGrafter"/>
</dbReference>
<dbReference type="GeneTree" id="ENSGT00940000155862"/>
<reference evidence="6" key="1">
    <citation type="submission" date="2025-08" db="UniProtKB">
        <authorList>
            <consortium name="Ensembl"/>
        </authorList>
    </citation>
    <scope>IDENTIFICATION</scope>
</reference>
<accession>A0A8C5S6I9</accession>
<dbReference type="PANTHER" id="PTHR45616:SF39">
    <property type="entry name" value="KERATIN, TYPE II CYTOSKELETAL 6A-RELATED"/>
    <property type="match status" value="1"/>
</dbReference>
<name>A0A8C5S6I9_LATLA</name>
<keyword evidence="7" id="KW-1185">Reference proteome</keyword>
<keyword evidence="2 4" id="KW-0175">Coiled coil</keyword>
<protein>
    <recommendedName>
        <fullName evidence="5">IF rod domain-containing protein</fullName>
    </recommendedName>
</protein>
<dbReference type="InterPro" id="IPR018039">
    <property type="entry name" value="IF_conserved"/>
</dbReference>
<dbReference type="GO" id="GO:0045095">
    <property type="term" value="C:keratin filament"/>
    <property type="evidence" value="ECO:0007669"/>
    <property type="project" value="TreeGrafter"/>
</dbReference>
<evidence type="ECO:0000313" key="6">
    <source>
        <dbReference type="Ensembl" id="ENSLLTP00000013022.1"/>
    </source>
</evidence>
<dbReference type="PANTHER" id="PTHR45616">
    <property type="entry name" value="GATA-TYPE DOMAIN-CONTAINING PROTEIN"/>
    <property type="match status" value="1"/>
</dbReference>
<sequence>DYMYFMTRYFILSNQGELALKDARQKLAELEDALQKTKQEMARQLKEYQELLNVKISLDIEIATYRKLLEGEEYRDILSAEGIPGPAEYQVDCNSPANSHGSAVSLTIFCHFSWSHDKAPQSHIGLYASIYGNRFSSYFFSWVSRFSFIRGWQVCCKECAIFYIKKYLNFILFKS</sequence>
<dbReference type="InterPro" id="IPR039008">
    <property type="entry name" value="IF_rod_dom"/>
</dbReference>
<proteinExistence type="inferred from homology"/>
<dbReference type="PROSITE" id="PS00226">
    <property type="entry name" value="IF_ROD_1"/>
    <property type="match status" value="1"/>
</dbReference>
<dbReference type="Gene3D" id="1.20.5.170">
    <property type="match status" value="1"/>
</dbReference>
<evidence type="ECO:0000256" key="1">
    <source>
        <dbReference type="ARBA" id="ARBA00022754"/>
    </source>
</evidence>
<evidence type="ECO:0000313" key="7">
    <source>
        <dbReference type="Proteomes" id="UP000694406"/>
    </source>
</evidence>
<dbReference type="Ensembl" id="ENSLLTT00000013525.1">
    <property type="protein sequence ID" value="ENSLLTP00000013022.1"/>
    <property type="gene ID" value="ENSLLTG00000009946.1"/>
</dbReference>
<keyword evidence="1 3" id="KW-0403">Intermediate filament</keyword>
<dbReference type="GO" id="GO:0031424">
    <property type="term" value="P:keratinization"/>
    <property type="evidence" value="ECO:0007669"/>
    <property type="project" value="TreeGrafter"/>
</dbReference>
<reference evidence="6" key="2">
    <citation type="submission" date="2025-09" db="UniProtKB">
        <authorList>
            <consortium name="Ensembl"/>
        </authorList>
    </citation>
    <scope>IDENTIFICATION</scope>
</reference>